<keyword evidence="2" id="KW-1185">Reference proteome</keyword>
<accession>A0ABQ2ESN0</accession>
<evidence type="ECO:0000313" key="1">
    <source>
        <dbReference type="EMBL" id="GGK20443.1"/>
    </source>
</evidence>
<comment type="caution">
    <text evidence="1">The sequence shown here is derived from an EMBL/GenBank/DDBJ whole genome shotgun (WGS) entry which is preliminary data.</text>
</comment>
<proteinExistence type="predicted"/>
<name>A0ABQ2ESN0_9ACTN</name>
<protein>
    <submittedName>
        <fullName evidence="1">Uncharacterized protein</fullName>
    </submittedName>
</protein>
<reference evidence="2" key="1">
    <citation type="journal article" date="2019" name="Int. J. Syst. Evol. Microbiol.">
        <title>The Global Catalogue of Microorganisms (GCM) 10K type strain sequencing project: providing services to taxonomists for standard genome sequencing and annotation.</title>
        <authorList>
            <consortium name="The Broad Institute Genomics Platform"/>
            <consortium name="The Broad Institute Genome Sequencing Center for Infectious Disease"/>
            <person name="Wu L."/>
            <person name="Ma J."/>
        </authorList>
    </citation>
    <scope>NUCLEOTIDE SEQUENCE [LARGE SCALE GENOMIC DNA]</scope>
    <source>
        <strain evidence="2">CGMCC 4.7275</strain>
    </source>
</reference>
<dbReference type="EMBL" id="BMMV01000025">
    <property type="protein sequence ID" value="GGK20443.1"/>
    <property type="molecule type" value="Genomic_DNA"/>
</dbReference>
<evidence type="ECO:0000313" key="2">
    <source>
        <dbReference type="Proteomes" id="UP000660265"/>
    </source>
</evidence>
<dbReference type="Proteomes" id="UP000660265">
    <property type="component" value="Unassembled WGS sequence"/>
</dbReference>
<sequence>MRLLRFALAGRPDKAVLARLAENVCADPAVLHLWETTTEVAENGDGHIHRTRLPTLGGKTIEFVSHTLFPASLPGSCLIFTPPSHRTQSHAELTGPASPGIAHVGRGSGVFMLTCCVAAAFSGLLFARLLDEVGWGCAGFWQPTVLPAFRIPGVPLVDTSRMVIPVGAARS</sequence>
<gene>
    <name evidence="1" type="ORF">GCM10011583_60420</name>
</gene>
<dbReference type="RefSeq" id="WP_189110755.1">
    <property type="nucleotide sequence ID" value="NZ_BMMV01000025.1"/>
</dbReference>
<organism evidence="1 2">
    <name type="scientific">Streptomyces camponoticapitis</name>
    <dbReference type="NCBI Taxonomy" id="1616125"/>
    <lineage>
        <taxon>Bacteria</taxon>
        <taxon>Bacillati</taxon>
        <taxon>Actinomycetota</taxon>
        <taxon>Actinomycetes</taxon>
        <taxon>Kitasatosporales</taxon>
        <taxon>Streptomycetaceae</taxon>
        <taxon>Streptomyces</taxon>
    </lineage>
</organism>